<keyword evidence="3" id="KW-1185">Reference proteome</keyword>
<comment type="caution">
    <text evidence="2">The sequence shown here is derived from an EMBL/GenBank/DDBJ whole genome shotgun (WGS) entry which is preliminary data.</text>
</comment>
<dbReference type="Gene3D" id="2.30.30.140">
    <property type="match status" value="1"/>
</dbReference>
<dbReference type="AlphaFoldDB" id="A0AAV7UIT2"/>
<reference evidence="2" key="1">
    <citation type="journal article" date="2022" name="bioRxiv">
        <title>Sequencing and chromosome-scale assembly of the giantPleurodeles waltlgenome.</title>
        <authorList>
            <person name="Brown T."/>
            <person name="Elewa A."/>
            <person name="Iarovenko S."/>
            <person name="Subramanian E."/>
            <person name="Araus A.J."/>
            <person name="Petzold A."/>
            <person name="Susuki M."/>
            <person name="Suzuki K.-i.T."/>
            <person name="Hayashi T."/>
            <person name="Toyoda A."/>
            <person name="Oliveira C."/>
            <person name="Osipova E."/>
            <person name="Leigh N.D."/>
            <person name="Simon A."/>
            <person name="Yun M.H."/>
        </authorList>
    </citation>
    <scope>NUCLEOTIDE SEQUENCE</scope>
    <source>
        <strain evidence="2">20211129_DDA</strain>
        <tissue evidence="2">Liver</tissue>
    </source>
</reference>
<dbReference type="Proteomes" id="UP001066276">
    <property type="component" value="Chromosome 3_1"/>
</dbReference>
<feature type="domain" description="Retroviral integrase C-terminal SH3" evidence="1">
    <location>
        <begin position="44"/>
        <end position="104"/>
    </location>
</feature>
<evidence type="ECO:0000259" key="1">
    <source>
        <dbReference type="Pfam" id="PF18103"/>
    </source>
</evidence>
<gene>
    <name evidence="2" type="ORF">NDU88_005442</name>
</gene>
<dbReference type="EMBL" id="JANPWB010000005">
    <property type="protein sequence ID" value="KAJ1188683.1"/>
    <property type="molecule type" value="Genomic_DNA"/>
</dbReference>
<evidence type="ECO:0000313" key="3">
    <source>
        <dbReference type="Proteomes" id="UP001066276"/>
    </source>
</evidence>
<organism evidence="2 3">
    <name type="scientific">Pleurodeles waltl</name>
    <name type="common">Iberian ribbed newt</name>
    <dbReference type="NCBI Taxonomy" id="8319"/>
    <lineage>
        <taxon>Eukaryota</taxon>
        <taxon>Metazoa</taxon>
        <taxon>Chordata</taxon>
        <taxon>Craniata</taxon>
        <taxon>Vertebrata</taxon>
        <taxon>Euteleostomi</taxon>
        <taxon>Amphibia</taxon>
        <taxon>Batrachia</taxon>
        <taxon>Caudata</taxon>
        <taxon>Salamandroidea</taxon>
        <taxon>Salamandridae</taxon>
        <taxon>Pleurodelinae</taxon>
        <taxon>Pleurodeles</taxon>
    </lineage>
</organism>
<protein>
    <recommendedName>
        <fullName evidence="1">Retroviral integrase C-terminal SH3 domain-containing protein</fullName>
    </recommendedName>
</protein>
<name>A0AAV7UIT2_PLEWA</name>
<accession>A0AAV7UIT2</accession>
<proteinExistence type="predicted"/>
<dbReference type="InterPro" id="IPR040903">
    <property type="entry name" value="SH3_11"/>
</dbReference>
<sequence length="145" mass="15673">MEAVETPFDINERVLQELQQFCDNDTSTSAASTGIKDVPVTPTGWIPKVGDLVREKVAVKKEYGPSYRAPAPVLGIHGTITVILPPLVGAKENLFVSIDNVKVTPCGRSCTADQEEQPVVPESLSLLVKKSLYKLQSATLTPLRA</sequence>
<evidence type="ECO:0000313" key="2">
    <source>
        <dbReference type="EMBL" id="KAJ1188683.1"/>
    </source>
</evidence>
<dbReference type="Pfam" id="PF18103">
    <property type="entry name" value="SH3_11"/>
    <property type="match status" value="1"/>
</dbReference>